<sequence length="131" mass="14073">MRISIILFFSFCFAQLAVAQQATTGNDNLQTAQFKVLGNCGMCKKTIEKAALGAQASTAVWDVKTDMISVAFDGKKTSKEALQKAIALAGYDNAGYKADDEAYKKLHGCCQYDRTGEAGGTKSCTANDQEH</sequence>
<dbReference type="EMBL" id="CP002692">
    <property type="protein sequence ID" value="AEE54437.1"/>
    <property type="molecule type" value="Genomic_DNA"/>
</dbReference>
<dbReference type="AlphaFoldDB" id="F4L7S9"/>
<keyword evidence="3" id="KW-1185">Reference proteome</keyword>
<evidence type="ECO:0000313" key="3">
    <source>
        <dbReference type="Proteomes" id="UP000008461"/>
    </source>
</evidence>
<evidence type="ECO:0000256" key="1">
    <source>
        <dbReference type="SAM" id="SignalP"/>
    </source>
</evidence>
<evidence type="ECO:0000313" key="2">
    <source>
        <dbReference type="EMBL" id="AEE54437.1"/>
    </source>
</evidence>
<name>F4L7S9_HALH1</name>
<dbReference type="OrthoDB" id="5513217at2"/>
<organism evidence="2 3">
    <name type="scientific">Haliscomenobacter hydrossis (strain ATCC 27775 / DSM 1100 / LMG 10767 / O)</name>
    <dbReference type="NCBI Taxonomy" id="760192"/>
    <lineage>
        <taxon>Bacteria</taxon>
        <taxon>Pseudomonadati</taxon>
        <taxon>Bacteroidota</taxon>
        <taxon>Saprospiria</taxon>
        <taxon>Saprospirales</taxon>
        <taxon>Haliscomenobacteraceae</taxon>
        <taxon>Haliscomenobacter</taxon>
    </lineage>
</organism>
<dbReference type="Gene3D" id="3.30.70.100">
    <property type="match status" value="1"/>
</dbReference>
<feature type="signal peptide" evidence="1">
    <location>
        <begin position="1"/>
        <end position="19"/>
    </location>
</feature>
<dbReference type="KEGG" id="hhy:Halhy_6621"/>
<dbReference type="GO" id="GO:0046872">
    <property type="term" value="F:metal ion binding"/>
    <property type="evidence" value="ECO:0007669"/>
    <property type="project" value="InterPro"/>
</dbReference>
<accession>F4L7S9</accession>
<protein>
    <recommendedName>
        <fullName evidence="4">Heavy metal transport/detoxification protein</fullName>
    </recommendedName>
</protein>
<proteinExistence type="predicted"/>
<keyword evidence="1" id="KW-0732">Signal</keyword>
<geneLocation type="plasmid" evidence="2 3">
    <name>pHALHY01</name>
</geneLocation>
<dbReference type="SUPFAM" id="SSF55008">
    <property type="entry name" value="HMA, heavy metal-associated domain"/>
    <property type="match status" value="1"/>
</dbReference>
<evidence type="ECO:0008006" key="4">
    <source>
        <dbReference type="Google" id="ProtNLM"/>
    </source>
</evidence>
<dbReference type="InterPro" id="IPR036163">
    <property type="entry name" value="HMA_dom_sf"/>
</dbReference>
<reference evidence="2 3" key="1">
    <citation type="journal article" date="2011" name="Stand. Genomic Sci.">
        <title>Complete genome sequence of Haliscomenobacter hydrossis type strain (O).</title>
        <authorList>
            <consortium name="US DOE Joint Genome Institute (JGI-PGF)"/>
            <person name="Daligault H."/>
            <person name="Lapidus A."/>
            <person name="Zeytun A."/>
            <person name="Nolan M."/>
            <person name="Lucas S."/>
            <person name="Del Rio T.G."/>
            <person name="Tice H."/>
            <person name="Cheng J.F."/>
            <person name="Tapia R."/>
            <person name="Han C."/>
            <person name="Goodwin L."/>
            <person name="Pitluck S."/>
            <person name="Liolios K."/>
            <person name="Pagani I."/>
            <person name="Ivanova N."/>
            <person name="Huntemann M."/>
            <person name="Mavromatis K."/>
            <person name="Mikhailova N."/>
            <person name="Pati A."/>
            <person name="Chen A."/>
            <person name="Palaniappan K."/>
            <person name="Land M."/>
            <person name="Hauser L."/>
            <person name="Brambilla E.M."/>
            <person name="Rohde M."/>
            <person name="Verbarg S."/>
            <person name="Goker M."/>
            <person name="Bristow J."/>
            <person name="Eisen J.A."/>
            <person name="Markowitz V."/>
            <person name="Hugenholtz P."/>
            <person name="Kyrpides N.C."/>
            <person name="Klenk H.P."/>
            <person name="Woyke T."/>
        </authorList>
    </citation>
    <scope>NUCLEOTIDE SEQUENCE [LARGE SCALE GENOMIC DNA]</scope>
    <source>
        <strain evidence="3">ATCC 27775 / DSM 1100 / LMG 10767 / O</strain>
        <plasmid evidence="3">Plasmid pHALHY01</plasmid>
    </source>
</reference>
<keyword evidence="2" id="KW-0614">Plasmid</keyword>
<reference key="2">
    <citation type="submission" date="2011-04" db="EMBL/GenBank/DDBJ databases">
        <title>Complete sequence of plasmid 1 of Haliscomenobacter hydrossis DSM 1100.</title>
        <authorList>
            <consortium name="US DOE Joint Genome Institute (JGI-PGF)"/>
            <person name="Lucas S."/>
            <person name="Han J."/>
            <person name="Lapidus A."/>
            <person name="Bruce D."/>
            <person name="Goodwin L."/>
            <person name="Pitluck S."/>
            <person name="Peters L."/>
            <person name="Kyrpides N."/>
            <person name="Mavromatis K."/>
            <person name="Ivanova N."/>
            <person name="Ovchinnikova G."/>
            <person name="Pagani I."/>
            <person name="Daligault H."/>
            <person name="Detter J.C."/>
            <person name="Han C."/>
            <person name="Land M."/>
            <person name="Hauser L."/>
            <person name="Markowitz V."/>
            <person name="Cheng J.-F."/>
            <person name="Hugenholtz P."/>
            <person name="Woyke T."/>
            <person name="Wu D."/>
            <person name="Verbarg S."/>
            <person name="Frueling A."/>
            <person name="Brambilla E."/>
            <person name="Klenk H.-P."/>
            <person name="Eisen J.A."/>
        </authorList>
    </citation>
    <scope>NUCLEOTIDE SEQUENCE</scope>
    <source>
        <strain>DSM 1100</strain>
    </source>
</reference>
<dbReference type="RefSeq" id="WP_013768954.1">
    <property type="nucleotide sequence ID" value="NC_015511.1"/>
</dbReference>
<feature type="chain" id="PRO_5003317678" description="Heavy metal transport/detoxification protein" evidence="1">
    <location>
        <begin position="20"/>
        <end position="131"/>
    </location>
</feature>
<gene>
    <name evidence="2" type="ordered locus">Halhy_6621</name>
</gene>
<dbReference type="Proteomes" id="UP000008461">
    <property type="component" value="Plasmid pHALHY01"/>
</dbReference>
<dbReference type="HOGENOM" id="CLU_134973_0_1_10"/>